<name>A0A3R6GN12_9BACT</name>
<gene>
    <name evidence="7" type="ORF">DW192_15620</name>
</gene>
<dbReference type="RefSeq" id="WP_118255904.1">
    <property type="nucleotide sequence ID" value="NZ_QRKB01000074.1"/>
</dbReference>
<dbReference type="Pfam" id="PF07971">
    <property type="entry name" value="Glyco_hydro_92"/>
    <property type="match status" value="1"/>
</dbReference>
<evidence type="ECO:0000256" key="4">
    <source>
        <dbReference type="SAM" id="SignalP"/>
    </source>
</evidence>
<dbReference type="Proteomes" id="UP000284548">
    <property type="component" value="Unassembled WGS sequence"/>
</dbReference>
<proteinExistence type="predicted"/>
<keyword evidence="3" id="KW-0106">Calcium</keyword>
<sequence length="729" mass="81490">MRRRIFPILLLLACVIGGDYPQAAFAHDKAQATSCLTQFVNPRIGTGGHGHVFLGANVPFGYIQLGPTEHTRGWDWCSGYHQSDSILIGFGHQHLSGTGIGELGDVAFLPVTDAHQKKVLFHHANENVRPGYYAVKLQQPNVWVELTATKRAGFHRYTFGADVKKAQLVLDLFQGIGWDKPTDYALDEVKETAVAGHRFSTGWAKDQKNFFVAEFSQPVQVQPLDSGRWLVQVADATRPLMIKVGLSAVSIANARQNLQTEIPDWNFHQVVAQADEAWNRELAKVKVETSDSIARRIFYTAMYHSMTAPSVFSDVNGEYRGADGKVHQGDFTNYTTLSLWDTYRAAHPLMTLIHKEMLPDVASTFINIYRQQGKLPVWHLMGNETDCMVGNPGIPVLADLVLKGYVKDKEGAYEAMKQSALREDRGLGLLKKYGYLPYDKDPEMETVAKGLEYALADDCVAKVARLLGKKADAKYFAERAQSYRKYFDPKTGFMRGIGTDGKFREPFNPFSAVHRQDDYTEGNAWQYTWLVPHDVHGLVKLFGNEQKFVTKLDSLFIVTGNMGDNASPDISGLIGQYAHGNEPSHQVLYMYNYVGQPWKAARLIRQTMNEMYKDDDFDGLSGNEDVGQMSAWYILSAMGLYQVEPAGGKYIIGSPIMDKATISLGDGKNFSIICKNNSSENIYVQSAKLNGKTYTKSYIMYQDMMKGGTLELQMGNQPSKWGTRGADRP</sequence>
<evidence type="ECO:0000256" key="1">
    <source>
        <dbReference type="ARBA" id="ARBA00001913"/>
    </source>
</evidence>
<dbReference type="InterPro" id="IPR050883">
    <property type="entry name" value="PNGase"/>
</dbReference>
<evidence type="ECO:0000313" key="8">
    <source>
        <dbReference type="Proteomes" id="UP000284548"/>
    </source>
</evidence>
<comment type="caution">
    <text evidence="7">The sequence shown here is derived from an EMBL/GenBank/DDBJ whole genome shotgun (WGS) entry which is preliminary data.</text>
</comment>
<keyword evidence="4" id="KW-0732">Signal</keyword>
<dbReference type="InterPro" id="IPR012939">
    <property type="entry name" value="Glyco_hydro_92"/>
</dbReference>
<dbReference type="PANTHER" id="PTHR12143:SF39">
    <property type="entry name" value="SECRETED PROTEIN"/>
    <property type="match status" value="1"/>
</dbReference>
<comment type="cofactor">
    <cofactor evidence="1">
        <name>Ca(2+)</name>
        <dbReference type="ChEBI" id="CHEBI:29108"/>
    </cofactor>
</comment>
<feature type="domain" description="Glycosyl hydrolase family 92" evidence="5">
    <location>
        <begin position="253"/>
        <end position="716"/>
    </location>
</feature>
<comment type="subunit">
    <text evidence="2">Monomer.</text>
</comment>
<dbReference type="AlphaFoldDB" id="A0A3R6GN12"/>
<protein>
    <submittedName>
        <fullName evidence="7">Glycoside hydrolase family 92 protein</fullName>
    </submittedName>
</protein>
<dbReference type="InterPro" id="IPR005887">
    <property type="entry name" value="GH92_a_mannosidase_put"/>
</dbReference>
<dbReference type="Pfam" id="PF17678">
    <property type="entry name" value="Glyco_hydro_92N"/>
    <property type="match status" value="1"/>
</dbReference>
<dbReference type="InterPro" id="IPR014718">
    <property type="entry name" value="GH-type_carb-bd"/>
</dbReference>
<dbReference type="NCBIfam" id="TIGR01180">
    <property type="entry name" value="aman2_put"/>
    <property type="match status" value="1"/>
</dbReference>
<dbReference type="Gene3D" id="2.70.98.10">
    <property type="match status" value="1"/>
</dbReference>
<dbReference type="FunFam" id="3.30.2080.10:FF:000001">
    <property type="entry name" value="Alpha-1,2-mannosidase subfamily"/>
    <property type="match status" value="1"/>
</dbReference>
<evidence type="ECO:0000313" key="7">
    <source>
        <dbReference type="EMBL" id="RHH74971.1"/>
    </source>
</evidence>
<keyword evidence="7" id="KW-0378">Hydrolase</keyword>
<dbReference type="PANTHER" id="PTHR12143">
    <property type="entry name" value="PEPTIDE N-GLYCANASE PNGASE -RELATED"/>
    <property type="match status" value="1"/>
</dbReference>
<dbReference type="Gene3D" id="3.30.2080.10">
    <property type="entry name" value="GH92 mannosidase domain"/>
    <property type="match status" value="1"/>
</dbReference>
<evidence type="ECO:0000256" key="3">
    <source>
        <dbReference type="ARBA" id="ARBA00022837"/>
    </source>
</evidence>
<dbReference type="GO" id="GO:0006516">
    <property type="term" value="P:glycoprotein catabolic process"/>
    <property type="evidence" value="ECO:0007669"/>
    <property type="project" value="TreeGrafter"/>
</dbReference>
<dbReference type="GO" id="GO:0030246">
    <property type="term" value="F:carbohydrate binding"/>
    <property type="evidence" value="ECO:0007669"/>
    <property type="project" value="InterPro"/>
</dbReference>
<evidence type="ECO:0000256" key="2">
    <source>
        <dbReference type="ARBA" id="ARBA00011245"/>
    </source>
</evidence>
<dbReference type="EMBL" id="QRKB01000074">
    <property type="protein sequence ID" value="RHH74971.1"/>
    <property type="molecule type" value="Genomic_DNA"/>
</dbReference>
<feature type="chain" id="PRO_5018633540" evidence="4">
    <location>
        <begin position="27"/>
        <end position="729"/>
    </location>
</feature>
<organism evidence="7 8">
    <name type="scientific">Segatella copri</name>
    <dbReference type="NCBI Taxonomy" id="165179"/>
    <lineage>
        <taxon>Bacteria</taxon>
        <taxon>Pseudomonadati</taxon>
        <taxon>Bacteroidota</taxon>
        <taxon>Bacteroidia</taxon>
        <taxon>Bacteroidales</taxon>
        <taxon>Prevotellaceae</taxon>
        <taxon>Segatella</taxon>
    </lineage>
</organism>
<dbReference type="InterPro" id="IPR041371">
    <property type="entry name" value="GH92_N"/>
</dbReference>
<dbReference type="GO" id="GO:0005975">
    <property type="term" value="P:carbohydrate metabolic process"/>
    <property type="evidence" value="ECO:0007669"/>
    <property type="project" value="InterPro"/>
</dbReference>
<dbReference type="Gene3D" id="1.20.1050.60">
    <property type="entry name" value="alpha-1,2-mannosidase"/>
    <property type="match status" value="1"/>
</dbReference>
<feature type="domain" description="Glycosyl hydrolase family 92 N-terminal" evidence="6">
    <location>
        <begin position="39"/>
        <end position="220"/>
    </location>
</feature>
<reference evidence="7 8" key="1">
    <citation type="submission" date="2018-08" db="EMBL/GenBank/DDBJ databases">
        <title>A genome reference for cultivated species of the human gut microbiota.</title>
        <authorList>
            <person name="Zou Y."/>
            <person name="Xue W."/>
            <person name="Luo G."/>
        </authorList>
    </citation>
    <scope>NUCLEOTIDE SEQUENCE [LARGE SCALE GENOMIC DNA]</scope>
    <source>
        <strain evidence="7 8">AM16-54</strain>
    </source>
</reference>
<accession>A0A3R6GN12</accession>
<dbReference type="SUPFAM" id="SSF48208">
    <property type="entry name" value="Six-hairpin glycosidases"/>
    <property type="match status" value="1"/>
</dbReference>
<dbReference type="GO" id="GO:0005829">
    <property type="term" value="C:cytosol"/>
    <property type="evidence" value="ECO:0007669"/>
    <property type="project" value="TreeGrafter"/>
</dbReference>
<dbReference type="Gene3D" id="1.20.1610.10">
    <property type="entry name" value="alpha-1,2-mannosidases domains"/>
    <property type="match status" value="1"/>
</dbReference>
<feature type="signal peptide" evidence="4">
    <location>
        <begin position="1"/>
        <end position="26"/>
    </location>
</feature>
<evidence type="ECO:0000259" key="6">
    <source>
        <dbReference type="Pfam" id="PF17678"/>
    </source>
</evidence>
<dbReference type="InterPro" id="IPR008928">
    <property type="entry name" value="6-hairpin_glycosidase_sf"/>
</dbReference>
<dbReference type="GO" id="GO:0000224">
    <property type="term" value="F:peptide-N4-(N-acetyl-beta-glucosaminyl)asparagine amidase activity"/>
    <property type="evidence" value="ECO:0007669"/>
    <property type="project" value="TreeGrafter"/>
</dbReference>
<evidence type="ECO:0000259" key="5">
    <source>
        <dbReference type="Pfam" id="PF07971"/>
    </source>
</evidence>